<accession>L5KHW0</accession>
<dbReference type="Proteomes" id="UP000010552">
    <property type="component" value="Unassembled WGS sequence"/>
</dbReference>
<keyword evidence="3" id="KW-1185">Reference proteome</keyword>
<evidence type="ECO:0000313" key="2">
    <source>
        <dbReference type="EMBL" id="ELK11175.1"/>
    </source>
</evidence>
<dbReference type="InParanoid" id="L5KHW0"/>
<proteinExistence type="predicted"/>
<protein>
    <submittedName>
        <fullName evidence="2">Uncharacterized protein</fullName>
    </submittedName>
</protein>
<dbReference type="AlphaFoldDB" id="L5KHW0"/>
<reference evidence="3" key="1">
    <citation type="journal article" date="2013" name="Science">
        <title>Comparative analysis of bat genomes provides insight into the evolution of flight and immunity.</title>
        <authorList>
            <person name="Zhang G."/>
            <person name="Cowled C."/>
            <person name="Shi Z."/>
            <person name="Huang Z."/>
            <person name="Bishop-Lilly K.A."/>
            <person name="Fang X."/>
            <person name="Wynne J.W."/>
            <person name="Xiong Z."/>
            <person name="Baker M.L."/>
            <person name="Zhao W."/>
            <person name="Tachedjian M."/>
            <person name="Zhu Y."/>
            <person name="Zhou P."/>
            <person name="Jiang X."/>
            <person name="Ng J."/>
            <person name="Yang L."/>
            <person name="Wu L."/>
            <person name="Xiao J."/>
            <person name="Feng Y."/>
            <person name="Chen Y."/>
            <person name="Sun X."/>
            <person name="Zhang Y."/>
            <person name="Marsh G.A."/>
            <person name="Crameri G."/>
            <person name="Broder C.C."/>
            <person name="Frey K.G."/>
            <person name="Wang L.F."/>
            <person name="Wang J."/>
        </authorList>
    </citation>
    <scope>NUCLEOTIDE SEQUENCE [LARGE SCALE GENOMIC DNA]</scope>
</reference>
<dbReference type="EMBL" id="KB030712">
    <property type="protein sequence ID" value="ELK11175.1"/>
    <property type="molecule type" value="Genomic_DNA"/>
</dbReference>
<feature type="compositionally biased region" description="Basic and acidic residues" evidence="1">
    <location>
        <begin position="35"/>
        <end position="46"/>
    </location>
</feature>
<evidence type="ECO:0000256" key="1">
    <source>
        <dbReference type="SAM" id="MobiDB-lite"/>
    </source>
</evidence>
<evidence type="ECO:0000313" key="3">
    <source>
        <dbReference type="Proteomes" id="UP000010552"/>
    </source>
</evidence>
<feature type="region of interest" description="Disordered" evidence="1">
    <location>
        <begin position="33"/>
        <end position="57"/>
    </location>
</feature>
<sequence length="73" mass="7671">MSFLPALGWAGGIEGRAFGCICTSPASLRLPVSRGDLKGRGRRDSQPGRGASPEFWSPPDGPVGALCSLRMVR</sequence>
<gene>
    <name evidence="2" type="ORF">PAL_GLEAN10001337</name>
</gene>
<organism evidence="2 3">
    <name type="scientific">Pteropus alecto</name>
    <name type="common">Black flying fox</name>
    <dbReference type="NCBI Taxonomy" id="9402"/>
    <lineage>
        <taxon>Eukaryota</taxon>
        <taxon>Metazoa</taxon>
        <taxon>Chordata</taxon>
        <taxon>Craniata</taxon>
        <taxon>Vertebrata</taxon>
        <taxon>Euteleostomi</taxon>
        <taxon>Mammalia</taxon>
        <taxon>Eutheria</taxon>
        <taxon>Laurasiatheria</taxon>
        <taxon>Chiroptera</taxon>
        <taxon>Yinpterochiroptera</taxon>
        <taxon>Pteropodoidea</taxon>
        <taxon>Pteropodidae</taxon>
        <taxon>Pteropodinae</taxon>
        <taxon>Pteropus</taxon>
    </lineage>
</organism>
<name>L5KHW0_PTEAL</name>